<dbReference type="RefSeq" id="WP_185717108.1">
    <property type="nucleotide sequence ID" value="NZ_BAAAWI010000001.1"/>
</dbReference>
<evidence type="ECO:0000256" key="2">
    <source>
        <dbReference type="ARBA" id="ARBA00009347"/>
    </source>
</evidence>
<evidence type="ECO:0000256" key="4">
    <source>
        <dbReference type="ARBA" id="ARBA00022827"/>
    </source>
</evidence>
<dbReference type="KEGG" id="ppel:H6H00_19115"/>
<dbReference type="PANTHER" id="PTHR43292">
    <property type="entry name" value="ACYL-COA DEHYDROGENASE"/>
    <property type="match status" value="1"/>
</dbReference>
<evidence type="ECO:0000256" key="6">
    <source>
        <dbReference type="RuleBase" id="RU362125"/>
    </source>
</evidence>
<reference evidence="10 11" key="1">
    <citation type="submission" date="2020-08" db="EMBL/GenBank/DDBJ databases">
        <authorList>
            <person name="Mo P."/>
        </authorList>
    </citation>
    <scope>NUCLEOTIDE SEQUENCE [LARGE SCALE GENOMIC DNA]</scope>
    <source>
        <strain evidence="10 11">CGMCC 4.1532</strain>
    </source>
</reference>
<dbReference type="InterPro" id="IPR046373">
    <property type="entry name" value="Acyl-CoA_Oxase/DH_mid-dom_sf"/>
</dbReference>
<dbReference type="InterPro" id="IPR006089">
    <property type="entry name" value="Acyl-CoA_DH_CS"/>
</dbReference>
<evidence type="ECO:0000256" key="1">
    <source>
        <dbReference type="ARBA" id="ARBA00001974"/>
    </source>
</evidence>
<dbReference type="PROSITE" id="PS00072">
    <property type="entry name" value="ACYL_COA_DH_1"/>
    <property type="match status" value="1"/>
</dbReference>
<dbReference type="Pfam" id="PF02771">
    <property type="entry name" value="Acyl-CoA_dh_N"/>
    <property type="match status" value="1"/>
</dbReference>
<dbReference type="InterPro" id="IPR013786">
    <property type="entry name" value="AcylCoA_DH/ox_N"/>
</dbReference>
<dbReference type="FunFam" id="2.40.110.10:FF:000011">
    <property type="entry name" value="Acyl-CoA dehydrogenase FadE34"/>
    <property type="match status" value="1"/>
</dbReference>
<dbReference type="GO" id="GO:0005886">
    <property type="term" value="C:plasma membrane"/>
    <property type="evidence" value="ECO:0007669"/>
    <property type="project" value="TreeGrafter"/>
</dbReference>
<dbReference type="EMBL" id="CP060131">
    <property type="protein sequence ID" value="QNG50346.1"/>
    <property type="molecule type" value="Genomic_DNA"/>
</dbReference>
<accession>A0A7G7MC35</accession>
<evidence type="ECO:0000256" key="3">
    <source>
        <dbReference type="ARBA" id="ARBA00022630"/>
    </source>
</evidence>
<dbReference type="InterPro" id="IPR037069">
    <property type="entry name" value="AcylCoA_DH/ox_N_sf"/>
</dbReference>
<organism evidence="10 11">
    <name type="scientific">Pseudonocardia petroleophila</name>
    <dbReference type="NCBI Taxonomy" id="37331"/>
    <lineage>
        <taxon>Bacteria</taxon>
        <taxon>Bacillati</taxon>
        <taxon>Actinomycetota</taxon>
        <taxon>Actinomycetes</taxon>
        <taxon>Pseudonocardiales</taxon>
        <taxon>Pseudonocardiaceae</taxon>
        <taxon>Pseudonocardia</taxon>
    </lineage>
</organism>
<keyword evidence="4 6" id="KW-0274">FAD</keyword>
<protein>
    <submittedName>
        <fullName evidence="10">Acyl-CoA dehydrogenase family protein</fullName>
    </submittedName>
</protein>
<keyword evidence="3 6" id="KW-0285">Flavoprotein</keyword>
<evidence type="ECO:0000259" key="9">
    <source>
        <dbReference type="Pfam" id="PF02771"/>
    </source>
</evidence>
<dbReference type="InterPro" id="IPR052161">
    <property type="entry name" value="Mycobact_Acyl-CoA_DH"/>
</dbReference>
<dbReference type="PANTHER" id="PTHR43292:SF4">
    <property type="entry name" value="ACYL-COA DEHYDROGENASE FADE34"/>
    <property type="match status" value="1"/>
</dbReference>
<dbReference type="Gene3D" id="1.20.140.10">
    <property type="entry name" value="Butyryl-CoA Dehydrogenase, subunit A, domain 3"/>
    <property type="match status" value="1"/>
</dbReference>
<dbReference type="GO" id="GO:0050660">
    <property type="term" value="F:flavin adenine dinucleotide binding"/>
    <property type="evidence" value="ECO:0007669"/>
    <property type="project" value="InterPro"/>
</dbReference>
<dbReference type="Gene3D" id="2.40.110.10">
    <property type="entry name" value="Butyryl-CoA Dehydrogenase, subunit A, domain 2"/>
    <property type="match status" value="1"/>
</dbReference>
<dbReference type="SUPFAM" id="SSF56645">
    <property type="entry name" value="Acyl-CoA dehydrogenase NM domain-like"/>
    <property type="match status" value="1"/>
</dbReference>
<comment type="cofactor">
    <cofactor evidence="1 6">
        <name>FAD</name>
        <dbReference type="ChEBI" id="CHEBI:57692"/>
    </cofactor>
</comment>
<dbReference type="InterPro" id="IPR036250">
    <property type="entry name" value="AcylCo_DH-like_C"/>
</dbReference>
<dbReference type="AlphaFoldDB" id="A0A7G7MC35"/>
<evidence type="ECO:0000259" key="7">
    <source>
        <dbReference type="Pfam" id="PF00441"/>
    </source>
</evidence>
<dbReference type="Gene3D" id="1.10.540.10">
    <property type="entry name" value="Acyl-CoA dehydrogenase/oxidase, N-terminal domain"/>
    <property type="match status" value="1"/>
</dbReference>
<evidence type="ECO:0000256" key="5">
    <source>
        <dbReference type="ARBA" id="ARBA00023002"/>
    </source>
</evidence>
<evidence type="ECO:0000313" key="10">
    <source>
        <dbReference type="EMBL" id="QNG50346.1"/>
    </source>
</evidence>
<gene>
    <name evidence="10" type="ORF">H6H00_19115</name>
</gene>
<evidence type="ECO:0000259" key="8">
    <source>
        <dbReference type="Pfam" id="PF02770"/>
    </source>
</evidence>
<keyword evidence="11" id="KW-1185">Reference proteome</keyword>
<keyword evidence="5 6" id="KW-0560">Oxidoreductase</keyword>
<comment type="similarity">
    <text evidence="2 6">Belongs to the acyl-CoA dehydrogenase family.</text>
</comment>
<proteinExistence type="inferred from homology"/>
<dbReference type="Pfam" id="PF02770">
    <property type="entry name" value="Acyl-CoA_dh_M"/>
    <property type="match status" value="1"/>
</dbReference>
<dbReference type="InterPro" id="IPR009100">
    <property type="entry name" value="AcylCoA_DH/oxidase_NM_dom_sf"/>
</dbReference>
<dbReference type="SUPFAM" id="SSF47203">
    <property type="entry name" value="Acyl-CoA dehydrogenase C-terminal domain-like"/>
    <property type="match status" value="1"/>
</dbReference>
<sequence>MPTTSTTTTIRLPDAGLPPAAEALRGEVREFLRAERDRGTIQGTSDSWLAGFDAGFSGRLGDRGWLGMTWPRRYGGHEQPSLHRFVVIEELLAAGAPVVAHWVTDRQSGPALLRYGTEEQRERLLPEMARGRSFFAIGMSEPDSGSDLASVRTTARRDGAGWRLNGTKVWTSQAHRCDYMITLCRTSPRDDAARHDGLSQFVVDLRSPGLTISPIRLLDGEHHFNEVLLEDVFVGDDMVLGEIGSGWSQVTSELAFERSGPERFLSTLPLLAALVRVADPDDRRQAVAIGQLVAQLWTLRRLSVQIAAALDRGEAPDVAAALVKDVGTTLENEIIDVARSVAPVEPSATAADPFARELARAVLHAPGFTLRGGTNEVLRGIVARGLGLR</sequence>
<dbReference type="InterPro" id="IPR009075">
    <property type="entry name" value="AcylCo_DH/oxidase_C"/>
</dbReference>
<feature type="domain" description="Acyl-CoA dehydrogenase/oxidase C-terminal" evidence="7">
    <location>
        <begin position="289"/>
        <end position="386"/>
    </location>
</feature>
<evidence type="ECO:0000313" key="11">
    <source>
        <dbReference type="Proteomes" id="UP000515728"/>
    </source>
</evidence>
<dbReference type="GO" id="GO:0003995">
    <property type="term" value="F:acyl-CoA dehydrogenase activity"/>
    <property type="evidence" value="ECO:0007669"/>
    <property type="project" value="InterPro"/>
</dbReference>
<feature type="domain" description="Acyl-CoA oxidase/dehydrogenase middle" evidence="8">
    <location>
        <begin position="136"/>
        <end position="230"/>
    </location>
</feature>
<feature type="domain" description="Acyl-CoA dehydrogenase/oxidase N-terminal" evidence="9">
    <location>
        <begin position="20"/>
        <end position="131"/>
    </location>
</feature>
<name>A0A7G7MC35_9PSEU</name>
<dbReference type="InterPro" id="IPR006091">
    <property type="entry name" value="Acyl-CoA_Oxase/DH_mid-dom"/>
</dbReference>
<dbReference type="Proteomes" id="UP000515728">
    <property type="component" value="Chromosome"/>
</dbReference>
<dbReference type="Pfam" id="PF00441">
    <property type="entry name" value="Acyl-CoA_dh_1"/>
    <property type="match status" value="1"/>
</dbReference>